<reference evidence="1" key="1">
    <citation type="submission" date="2014-09" db="EMBL/GenBank/DDBJ databases">
        <authorList>
            <person name="Magalhaes I.L.F."/>
            <person name="Oliveira U."/>
            <person name="Santos F.R."/>
            <person name="Vidigal T.H.D.A."/>
            <person name="Brescovit A.D."/>
            <person name="Santos A.J."/>
        </authorList>
    </citation>
    <scope>NUCLEOTIDE SEQUENCE</scope>
    <source>
        <tissue evidence="1">Shoot tissue taken approximately 20 cm above the soil surface</tissue>
    </source>
</reference>
<dbReference type="AlphaFoldDB" id="A0A0A9CZI8"/>
<sequence>MECHGVKQRNVNESERRAAPEISNIRFCSCDCHVMEVHLQRLVVAIGGYLWNFCE</sequence>
<organism evidence="1">
    <name type="scientific">Arundo donax</name>
    <name type="common">Giant reed</name>
    <name type="synonym">Donax arundinaceus</name>
    <dbReference type="NCBI Taxonomy" id="35708"/>
    <lineage>
        <taxon>Eukaryota</taxon>
        <taxon>Viridiplantae</taxon>
        <taxon>Streptophyta</taxon>
        <taxon>Embryophyta</taxon>
        <taxon>Tracheophyta</taxon>
        <taxon>Spermatophyta</taxon>
        <taxon>Magnoliopsida</taxon>
        <taxon>Liliopsida</taxon>
        <taxon>Poales</taxon>
        <taxon>Poaceae</taxon>
        <taxon>PACMAD clade</taxon>
        <taxon>Arundinoideae</taxon>
        <taxon>Arundineae</taxon>
        <taxon>Arundo</taxon>
    </lineage>
</organism>
<proteinExistence type="predicted"/>
<evidence type="ECO:0000313" key="1">
    <source>
        <dbReference type="EMBL" id="JAD79853.1"/>
    </source>
</evidence>
<reference evidence="1" key="2">
    <citation type="journal article" date="2015" name="Data Brief">
        <title>Shoot transcriptome of the giant reed, Arundo donax.</title>
        <authorList>
            <person name="Barrero R.A."/>
            <person name="Guerrero F.D."/>
            <person name="Moolhuijzen P."/>
            <person name="Goolsby J.A."/>
            <person name="Tidwell J."/>
            <person name="Bellgard S.E."/>
            <person name="Bellgard M.I."/>
        </authorList>
    </citation>
    <scope>NUCLEOTIDE SEQUENCE</scope>
    <source>
        <tissue evidence="1">Shoot tissue taken approximately 20 cm above the soil surface</tissue>
    </source>
</reference>
<accession>A0A0A9CZI8</accession>
<dbReference type="EMBL" id="GBRH01218042">
    <property type="protein sequence ID" value="JAD79853.1"/>
    <property type="molecule type" value="Transcribed_RNA"/>
</dbReference>
<name>A0A0A9CZI8_ARUDO</name>
<protein>
    <submittedName>
        <fullName evidence="1">Uncharacterized protein</fullName>
    </submittedName>
</protein>